<feature type="transmembrane region" description="Helical" evidence="7">
    <location>
        <begin position="61"/>
        <end position="81"/>
    </location>
</feature>
<feature type="transmembrane region" description="Helical" evidence="7">
    <location>
        <begin position="21"/>
        <end position="41"/>
    </location>
</feature>
<evidence type="ECO:0000256" key="4">
    <source>
        <dbReference type="ARBA" id="ARBA00022692"/>
    </source>
</evidence>
<dbReference type="EMBL" id="MLJW01005414">
    <property type="protein sequence ID" value="OIQ68264.1"/>
    <property type="molecule type" value="Genomic_DNA"/>
</dbReference>
<dbReference type="InterPro" id="IPR002781">
    <property type="entry name" value="TM_pro_TauE-like"/>
</dbReference>
<accession>A0A1J5PBZ6</accession>
<dbReference type="AlphaFoldDB" id="A0A1J5PBZ6"/>
<dbReference type="PANTHER" id="PTHR30269">
    <property type="entry name" value="TRANSMEMBRANE PROTEIN YFCA"/>
    <property type="match status" value="1"/>
</dbReference>
<evidence type="ECO:0000256" key="7">
    <source>
        <dbReference type="SAM" id="Phobius"/>
    </source>
</evidence>
<evidence type="ECO:0000256" key="3">
    <source>
        <dbReference type="ARBA" id="ARBA00022475"/>
    </source>
</evidence>
<protein>
    <submittedName>
        <fullName evidence="8">Sulfite exporter TauE/SafE</fullName>
    </submittedName>
</protein>
<dbReference type="PANTHER" id="PTHR30269:SF37">
    <property type="entry name" value="MEMBRANE TRANSPORTER PROTEIN"/>
    <property type="match status" value="1"/>
</dbReference>
<keyword evidence="3" id="KW-1003">Cell membrane</keyword>
<proteinExistence type="predicted"/>
<keyword evidence="4 7" id="KW-0812">Transmembrane</keyword>
<dbReference type="Pfam" id="PF01925">
    <property type="entry name" value="TauE"/>
    <property type="match status" value="1"/>
</dbReference>
<dbReference type="GO" id="GO:0005886">
    <property type="term" value="C:plasma membrane"/>
    <property type="evidence" value="ECO:0007669"/>
    <property type="project" value="UniProtKB-SubCell"/>
</dbReference>
<comment type="subcellular location">
    <subcellularLocation>
        <location evidence="1">Cell membrane</location>
        <topology evidence="1">Multi-pass membrane protein</topology>
    </subcellularLocation>
</comment>
<evidence type="ECO:0000256" key="1">
    <source>
        <dbReference type="ARBA" id="ARBA00004651"/>
    </source>
</evidence>
<dbReference type="InterPro" id="IPR052017">
    <property type="entry name" value="TSUP"/>
</dbReference>
<gene>
    <name evidence="8" type="ORF">GALL_501450</name>
</gene>
<keyword evidence="6 7" id="KW-0472">Membrane</keyword>
<feature type="transmembrane region" description="Helical" evidence="7">
    <location>
        <begin position="117"/>
        <end position="135"/>
    </location>
</feature>
<reference evidence="8" key="1">
    <citation type="submission" date="2016-10" db="EMBL/GenBank/DDBJ databases">
        <title>Sequence of Gallionella enrichment culture.</title>
        <authorList>
            <person name="Poehlein A."/>
            <person name="Muehling M."/>
            <person name="Daniel R."/>
        </authorList>
    </citation>
    <scope>NUCLEOTIDE SEQUENCE</scope>
</reference>
<sequence length="139" mass="14851">MVFQLARRTGLLKLQQRELGAKSGLFAGISAGFTSFVSNAGGPPAAVYLLLKGVTKTEFQATNVIVFWVVNLVKFIPFLALGLATRQTITADLMLAPVALVGAWLGIKAHNAVSENVFFGLTYVVLVVTGSKLIWDALI</sequence>
<evidence type="ECO:0000256" key="5">
    <source>
        <dbReference type="ARBA" id="ARBA00022989"/>
    </source>
</evidence>
<evidence type="ECO:0000256" key="2">
    <source>
        <dbReference type="ARBA" id="ARBA00022448"/>
    </source>
</evidence>
<evidence type="ECO:0000313" key="8">
    <source>
        <dbReference type="EMBL" id="OIQ68264.1"/>
    </source>
</evidence>
<organism evidence="8">
    <name type="scientific">mine drainage metagenome</name>
    <dbReference type="NCBI Taxonomy" id="410659"/>
    <lineage>
        <taxon>unclassified sequences</taxon>
        <taxon>metagenomes</taxon>
        <taxon>ecological metagenomes</taxon>
    </lineage>
</organism>
<feature type="transmembrane region" description="Helical" evidence="7">
    <location>
        <begin position="93"/>
        <end position="111"/>
    </location>
</feature>
<evidence type="ECO:0000256" key="6">
    <source>
        <dbReference type="ARBA" id="ARBA00023136"/>
    </source>
</evidence>
<name>A0A1J5PBZ6_9ZZZZ</name>
<keyword evidence="2" id="KW-0813">Transport</keyword>
<keyword evidence="5 7" id="KW-1133">Transmembrane helix</keyword>
<comment type="caution">
    <text evidence="8">The sequence shown here is derived from an EMBL/GenBank/DDBJ whole genome shotgun (WGS) entry which is preliminary data.</text>
</comment>